<accession>A0A8J9U450</accession>
<evidence type="ECO:0000313" key="3">
    <source>
        <dbReference type="Proteomes" id="UP000838878"/>
    </source>
</evidence>
<evidence type="ECO:0000313" key="2">
    <source>
        <dbReference type="EMBL" id="CAH0713556.1"/>
    </source>
</evidence>
<reference evidence="2" key="1">
    <citation type="submission" date="2021-12" db="EMBL/GenBank/DDBJ databases">
        <authorList>
            <person name="Martin H S."/>
        </authorList>
    </citation>
    <scope>NUCLEOTIDE SEQUENCE</scope>
</reference>
<feature type="region of interest" description="Disordered" evidence="1">
    <location>
        <begin position="69"/>
        <end position="106"/>
    </location>
</feature>
<evidence type="ECO:0000256" key="1">
    <source>
        <dbReference type="SAM" id="MobiDB-lite"/>
    </source>
</evidence>
<feature type="region of interest" description="Disordered" evidence="1">
    <location>
        <begin position="1"/>
        <end position="20"/>
    </location>
</feature>
<dbReference type="Proteomes" id="UP000838878">
    <property type="component" value="Chromosome 1"/>
</dbReference>
<proteinExistence type="predicted"/>
<dbReference type="AlphaFoldDB" id="A0A8J9U450"/>
<protein>
    <submittedName>
        <fullName evidence="2">Uncharacterized protein</fullName>
    </submittedName>
</protein>
<dbReference type="EMBL" id="OV170221">
    <property type="protein sequence ID" value="CAH0713556.1"/>
    <property type="molecule type" value="Genomic_DNA"/>
</dbReference>
<sequence>MASWPETRGITQGPNDYRQSKEPNVIPVLRRDVFPNKAVYLYITFIVLLGIHNSEIVHYLEQSELDLTDEEDPVPMPIFQNEEKISSGSGSSNSEDETRPGSEYLWPHQLQLPLGVVLEREMNLGHLEEVQEAGD</sequence>
<dbReference type="OrthoDB" id="10632799at2759"/>
<feature type="non-terminal residue" evidence="2">
    <location>
        <position position="135"/>
    </location>
</feature>
<gene>
    <name evidence="2" type="ORF">BINO364_LOCUS706</name>
</gene>
<keyword evidence="3" id="KW-1185">Reference proteome</keyword>
<name>A0A8J9U450_9NEOP</name>
<organism evidence="2 3">
    <name type="scientific">Brenthis ino</name>
    <name type="common">lesser marbled fritillary</name>
    <dbReference type="NCBI Taxonomy" id="405034"/>
    <lineage>
        <taxon>Eukaryota</taxon>
        <taxon>Metazoa</taxon>
        <taxon>Ecdysozoa</taxon>
        <taxon>Arthropoda</taxon>
        <taxon>Hexapoda</taxon>
        <taxon>Insecta</taxon>
        <taxon>Pterygota</taxon>
        <taxon>Neoptera</taxon>
        <taxon>Endopterygota</taxon>
        <taxon>Lepidoptera</taxon>
        <taxon>Glossata</taxon>
        <taxon>Ditrysia</taxon>
        <taxon>Papilionoidea</taxon>
        <taxon>Nymphalidae</taxon>
        <taxon>Heliconiinae</taxon>
        <taxon>Argynnini</taxon>
        <taxon>Brenthis</taxon>
    </lineage>
</organism>